<dbReference type="InterPro" id="IPR003660">
    <property type="entry name" value="HAMP_dom"/>
</dbReference>
<dbReference type="Gene3D" id="3.30.565.10">
    <property type="entry name" value="Histidine kinase-like ATPase, C-terminal domain"/>
    <property type="match status" value="1"/>
</dbReference>
<dbReference type="SUPFAM" id="SSF158472">
    <property type="entry name" value="HAMP domain-like"/>
    <property type="match status" value="1"/>
</dbReference>
<evidence type="ECO:0000256" key="9">
    <source>
        <dbReference type="ARBA" id="ARBA00022777"/>
    </source>
</evidence>
<evidence type="ECO:0000256" key="10">
    <source>
        <dbReference type="ARBA" id="ARBA00022840"/>
    </source>
</evidence>
<evidence type="ECO:0000259" key="16">
    <source>
        <dbReference type="PROSITE" id="PS50109"/>
    </source>
</evidence>
<keyword evidence="10" id="KW-0067">ATP-binding</keyword>
<evidence type="ECO:0000256" key="1">
    <source>
        <dbReference type="ARBA" id="ARBA00000085"/>
    </source>
</evidence>
<proteinExistence type="predicted"/>
<comment type="subcellular location">
    <subcellularLocation>
        <location evidence="2">Cell membrane</location>
        <topology evidence="2">Multi-pass membrane protein</topology>
    </subcellularLocation>
</comment>
<dbReference type="Gene3D" id="6.10.340.10">
    <property type="match status" value="1"/>
</dbReference>
<dbReference type="GO" id="GO:0000155">
    <property type="term" value="F:phosphorelay sensor kinase activity"/>
    <property type="evidence" value="ECO:0007669"/>
    <property type="project" value="InterPro"/>
</dbReference>
<keyword evidence="7 15" id="KW-0812">Transmembrane</keyword>
<sequence>MTRIQRKILTMSLMIILIMGAFWTAISYINQKSIYEYNNILERYLLLNHVSTTSGTALAKLSAYISTPSPENQTSYETYRNQLNASKTKLDQLKNQANAIALTDYIYMLDSQVEAMDLTIMMHKLDKRQNSQAAYDEALQISKFIDETTLLLFKKELTNQKQFYESMIEVTNHLRSLGLWILGIVLIISIAFSYWFSKGITRSIYLLTQGAKEVAAGNFDHPIKVSSNDEISFLAKTFDRMRENIKELVAEIKEKAKLEKEIKEYQLLLKESELKRLHNQINPHFLFNTLNTLSKKAYLEDAFETSDLISTVANLLRYNLRSVDENVTIRDELDLVKEYLTILKARFSSRISYSFEIEEACLETQVPAFFLQPIVENAFKYGVEPYEQGGSIVVRVFRKDNEIHVSVQDEGCGVSEEIKEQVLSDLQADSIQSKSTGIGLRNVVQRLRLFTNKHDVMEIHAAGNKGTVVSIKFPAIERSEDHEAAHYGR</sequence>
<dbReference type="InterPro" id="IPR036890">
    <property type="entry name" value="HATPase_C_sf"/>
</dbReference>
<keyword evidence="13 15" id="KW-0472">Membrane</keyword>
<dbReference type="SMART" id="SM00387">
    <property type="entry name" value="HATPase_c"/>
    <property type="match status" value="1"/>
</dbReference>
<evidence type="ECO:0000256" key="13">
    <source>
        <dbReference type="ARBA" id="ARBA00023136"/>
    </source>
</evidence>
<evidence type="ECO:0000256" key="6">
    <source>
        <dbReference type="ARBA" id="ARBA00022679"/>
    </source>
</evidence>
<comment type="caution">
    <text evidence="18">The sequence shown here is derived from an EMBL/GenBank/DDBJ whole genome shotgun (WGS) entry which is preliminary data.</text>
</comment>
<dbReference type="InterPro" id="IPR003594">
    <property type="entry name" value="HATPase_dom"/>
</dbReference>
<evidence type="ECO:0000256" key="3">
    <source>
        <dbReference type="ARBA" id="ARBA00012438"/>
    </source>
</evidence>
<keyword evidence="4" id="KW-1003">Cell membrane</keyword>
<accession>A0A6I2M7P1</accession>
<dbReference type="PROSITE" id="PS50109">
    <property type="entry name" value="HIS_KIN"/>
    <property type="match status" value="1"/>
</dbReference>
<evidence type="ECO:0000256" key="11">
    <source>
        <dbReference type="ARBA" id="ARBA00022989"/>
    </source>
</evidence>
<evidence type="ECO:0000259" key="17">
    <source>
        <dbReference type="PROSITE" id="PS50885"/>
    </source>
</evidence>
<dbReference type="Proteomes" id="UP000441585">
    <property type="component" value="Unassembled WGS sequence"/>
</dbReference>
<dbReference type="InterPro" id="IPR010559">
    <property type="entry name" value="Sig_transdc_His_kin_internal"/>
</dbReference>
<dbReference type="Pfam" id="PF02518">
    <property type="entry name" value="HATPase_c"/>
    <property type="match status" value="1"/>
</dbReference>
<dbReference type="SMART" id="SM00304">
    <property type="entry name" value="HAMP"/>
    <property type="match status" value="1"/>
</dbReference>
<keyword evidence="5" id="KW-0597">Phosphoprotein</keyword>
<evidence type="ECO:0000313" key="18">
    <source>
        <dbReference type="EMBL" id="MRX54200.1"/>
    </source>
</evidence>
<keyword evidence="6" id="KW-0808">Transferase</keyword>
<evidence type="ECO:0000313" key="19">
    <source>
        <dbReference type="Proteomes" id="UP000441585"/>
    </source>
</evidence>
<evidence type="ECO:0000256" key="5">
    <source>
        <dbReference type="ARBA" id="ARBA00022553"/>
    </source>
</evidence>
<reference evidence="18 19" key="1">
    <citation type="submission" date="2019-11" db="EMBL/GenBank/DDBJ databases">
        <title>Bacillus idriensis genome.</title>
        <authorList>
            <person name="Konopka E.N."/>
            <person name="Newman J.D."/>
        </authorList>
    </citation>
    <scope>NUCLEOTIDE SEQUENCE [LARGE SCALE GENOMIC DNA]</scope>
    <source>
        <strain evidence="18 19">DSM 19097</strain>
    </source>
</reference>
<dbReference type="AlphaFoldDB" id="A0A6I2M7P1"/>
<dbReference type="EMBL" id="WKKF01000002">
    <property type="protein sequence ID" value="MRX54200.1"/>
    <property type="molecule type" value="Genomic_DNA"/>
</dbReference>
<dbReference type="PROSITE" id="PS50885">
    <property type="entry name" value="HAMP"/>
    <property type="match status" value="1"/>
</dbReference>
<gene>
    <name evidence="18" type="ORF">GJU41_09470</name>
</gene>
<keyword evidence="11 15" id="KW-1133">Transmembrane helix</keyword>
<feature type="domain" description="Histidine kinase" evidence="16">
    <location>
        <begin position="371"/>
        <end position="477"/>
    </location>
</feature>
<dbReference type="PANTHER" id="PTHR34220:SF11">
    <property type="entry name" value="SENSOR PROTEIN KINASE HPTS"/>
    <property type="match status" value="1"/>
</dbReference>
<dbReference type="CDD" id="cd06225">
    <property type="entry name" value="HAMP"/>
    <property type="match status" value="1"/>
</dbReference>
<keyword evidence="14" id="KW-0175">Coiled coil</keyword>
<keyword evidence="19" id="KW-1185">Reference proteome</keyword>
<protein>
    <recommendedName>
        <fullName evidence="3">histidine kinase</fullName>
        <ecNumber evidence="3">2.7.13.3</ecNumber>
    </recommendedName>
</protein>
<evidence type="ECO:0000256" key="4">
    <source>
        <dbReference type="ARBA" id="ARBA00022475"/>
    </source>
</evidence>
<feature type="transmembrane region" description="Helical" evidence="15">
    <location>
        <begin position="12"/>
        <end position="29"/>
    </location>
</feature>
<dbReference type="EC" id="2.7.13.3" evidence="3"/>
<evidence type="ECO:0000256" key="14">
    <source>
        <dbReference type="SAM" id="Coils"/>
    </source>
</evidence>
<dbReference type="Pfam" id="PF00672">
    <property type="entry name" value="HAMP"/>
    <property type="match status" value="1"/>
</dbReference>
<feature type="transmembrane region" description="Helical" evidence="15">
    <location>
        <begin position="177"/>
        <end position="196"/>
    </location>
</feature>
<evidence type="ECO:0000256" key="8">
    <source>
        <dbReference type="ARBA" id="ARBA00022741"/>
    </source>
</evidence>
<dbReference type="GO" id="GO:0005524">
    <property type="term" value="F:ATP binding"/>
    <property type="evidence" value="ECO:0007669"/>
    <property type="project" value="UniProtKB-KW"/>
</dbReference>
<evidence type="ECO:0000256" key="12">
    <source>
        <dbReference type="ARBA" id="ARBA00023012"/>
    </source>
</evidence>
<evidence type="ECO:0000256" key="7">
    <source>
        <dbReference type="ARBA" id="ARBA00022692"/>
    </source>
</evidence>
<keyword evidence="8" id="KW-0547">Nucleotide-binding</keyword>
<dbReference type="Pfam" id="PF06580">
    <property type="entry name" value="His_kinase"/>
    <property type="match status" value="1"/>
</dbReference>
<evidence type="ECO:0000256" key="15">
    <source>
        <dbReference type="SAM" id="Phobius"/>
    </source>
</evidence>
<dbReference type="InterPro" id="IPR050640">
    <property type="entry name" value="Bact_2-comp_sensor_kinase"/>
</dbReference>
<comment type="catalytic activity">
    <reaction evidence="1">
        <text>ATP + protein L-histidine = ADP + protein N-phospho-L-histidine.</text>
        <dbReference type="EC" id="2.7.13.3"/>
    </reaction>
</comment>
<name>A0A6I2M7P1_9BACI</name>
<organism evidence="18 19">
    <name type="scientific">Metabacillus idriensis</name>
    <dbReference type="NCBI Taxonomy" id="324768"/>
    <lineage>
        <taxon>Bacteria</taxon>
        <taxon>Bacillati</taxon>
        <taxon>Bacillota</taxon>
        <taxon>Bacilli</taxon>
        <taxon>Bacillales</taxon>
        <taxon>Bacillaceae</taxon>
        <taxon>Metabacillus</taxon>
    </lineage>
</organism>
<dbReference type="PANTHER" id="PTHR34220">
    <property type="entry name" value="SENSOR HISTIDINE KINASE YPDA"/>
    <property type="match status" value="1"/>
</dbReference>
<dbReference type="RefSeq" id="WP_154318427.1">
    <property type="nucleotide sequence ID" value="NZ_CAJGAA010000002.1"/>
</dbReference>
<dbReference type="GO" id="GO:0005886">
    <property type="term" value="C:plasma membrane"/>
    <property type="evidence" value="ECO:0007669"/>
    <property type="project" value="UniProtKB-SubCell"/>
</dbReference>
<feature type="domain" description="HAMP" evidence="17">
    <location>
        <begin position="198"/>
        <end position="250"/>
    </location>
</feature>
<keyword evidence="12" id="KW-0902">Two-component regulatory system</keyword>
<evidence type="ECO:0000256" key="2">
    <source>
        <dbReference type="ARBA" id="ARBA00004651"/>
    </source>
</evidence>
<dbReference type="InterPro" id="IPR005467">
    <property type="entry name" value="His_kinase_dom"/>
</dbReference>
<feature type="coiled-coil region" evidence="14">
    <location>
        <begin position="231"/>
        <end position="275"/>
    </location>
</feature>
<dbReference type="SUPFAM" id="SSF55874">
    <property type="entry name" value="ATPase domain of HSP90 chaperone/DNA topoisomerase II/histidine kinase"/>
    <property type="match status" value="1"/>
</dbReference>
<keyword evidence="9" id="KW-0418">Kinase</keyword>